<dbReference type="AlphaFoldDB" id="A0A284VQ14"/>
<accession>A0A284VQ14</accession>
<keyword evidence="2" id="KW-1185">Reference proteome</keyword>
<protein>
    <submittedName>
        <fullName evidence="1">Uncharacterized protein</fullName>
    </submittedName>
</protein>
<evidence type="ECO:0000313" key="2">
    <source>
        <dbReference type="Proteomes" id="UP000218615"/>
    </source>
</evidence>
<dbReference type="OrthoDB" id="148378at2157"/>
<organism evidence="1 2">
    <name type="scientific">Candidatus Methanoperedens nitratireducens</name>
    <dbReference type="NCBI Taxonomy" id="1392998"/>
    <lineage>
        <taxon>Archaea</taxon>
        <taxon>Methanobacteriati</taxon>
        <taxon>Methanobacteriota</taxon>
        <taxon>Stenosarchaea group</taxon>
        <taxon>Methanomicrobia</taxon>
        <taxon>Methanosarcinales</taxon>
        <taxon>ANME-2 cluster</taxon>
        <taxon>Candidatus Methanoperedentaceae</taxon>
        <taxon>Candidatus Methanoperedens</taxon>
    </lineage>
</organism>
<sequence length="58" mass="6364">MNSVNESTAKLSDKDTGLINAQQMIAKHQVILEQLLASHPNSTGLQKAYNNSVELKKI</sequence>
<gene>
    <name evidence="1" type="ORF">MNV_330020</name>
</gene>
<name>A0A284VQ14_9EURY</name>
<proteinExistence type="predicted"/>
<dbReference type="EMBL" id="FZMP01000178">
    <property type="protein sequence ID" value="SNQ61352.1"/>
    <property type="molecule type" value="Genomic_DNA"/>
</dbReference>
<reference evidence="2" key="1">
    <citation type="submission" date="2017-06" db="EMBL/GenBank/DDBJ databases">
        <authorList>
            <person name="Cremers G."/>
        </authorList>
    </citation>
    <scope>NUCLEOTIDE SEQUENCE [LARGE SCALE GENOMIC DNA]</scope>
</reference>
<dbReference type="Proteomes" id="UP000218615">
    <property type="component" value="Unassembled WGS sequence"/>
</dbReference>
<evidence type="ECO:0000313" key="1">
    <source>
        <dbReference type="EMBL" id="SNQ61352.1"/>
    </source>
</evidence>